<protein>
    <submittedName>
        <fullName evidence="1">LuxR C-terminal-related transcriptional regulator</fullName>
    </submittedName>
</protein>
<evidence type="ECO:0000313" key="1">
    <source>
        <dbReference type="EMBL" id="WWQ67985.1"/>
    </source>
</evidence>
<proteinExistence type="predicted"/>
<accession>A0ACD5AL78</accession>
<dbReference type="Proteomes" id="UP001432251">
    <property type="component" value="Chromosome"/>
</dbReference>
<gene>
    <name evidence="1" type="ORF">V2W30_34750</name>
</gene>
<evidence type="ECO:0000313" key="2">
    <source>
        <dbReference type="Proteomes" id="UP001432251"/>
    </source>
</evidence>
<organism evidence="1 2">
    <name type="scientific">Streptomyces citrinus</name>
    <dbReference type="NCBI Taxonomy" id="3118173"/>
    <lineage>
        <taxon>Bacteria</taxon>
        <taxon>Bacillati</taxon>
        <taxon>Actinomycetota</taxon>
        <taxon>Actinomycetes</taxon>
        <taxon>Kitasatosporales</taxon>
        <taxon>Streptomycetaceae</taxon>
        <taxon>Streptomyces</taxon>
    </lineage>
</organism>
<keyword evidence="2" id="KW-1185">Reference proteome</keyword>
<reference evidence="1" key="1">
    <citation type="journal article" date="2025" name="Int. J. Syst. Evol. Microbiol.">
        <title>Streptomyces citrinus sp. nov., with yellow diffusible pigment.</title>
        <authorList>
            <person name="He Y."/>
            <person name="Yang E."/>
            <person name="Xu J."/>
            <person name="Sun Y."/>
            <person name="Sun L."/>
        </authorList>
    </citation>
    <scope>NUCLEOTIDE SEQUENCE</scope>
    <source>
        <strain evidence="1">Q6</strain>
    </source>
</reference>
<name>A0ACD5AL78_9ACTN</name>
<sequence length="151" mass="15838">MAGAAAPYAALLARERHARCLLADGQGDSGVRLLSDVADAMSDLGALDDADRLARVLEEGGSGARPGRSRGGRPSYGDRLSPRELEVARLLVSGRTNRQIAEELVVSAQTVGSQVRSAMRKLRVTSRTALATRVLQLGLVGGAQRSSTADE</sequence>
<dbReference type="EMBL" id="CP146022">
    <property type="protein sequence ID" value="WWQ67985.1"/>
    <property type="molecule type" value="Genomic_DNA"/>
</dbReference>